<dbReference type="SUPFAM" id="SSF48403">
    <property type="entry name" value="Ankyrin repeat"/>
    <property type="match status" value="1"/>
</dbReference>
<proteinExistence type="predicted"/>
<sequence>MNSNLIRYFKTFLYLVVFLGFGVTRAGSFDDFFTAVKRDDPDAIKTLLNRGFDANTPDPKGQTGLFLALREPSPKVAELLIAWPKTVVESRNDKDESPLMIAAINGQLDLCRKLIARGGDVNKTGWTPLHYAATRSHLDVIRLLLDNYAYIDAESPNKTTPLMMAASYGSMETVQLLLDEGADPTLKNLQNLSAIDFAQRSGKADAAEAIAAAIRKQRAAKGKW</sequence>
<dbReference type="PRINTS" id="PR01415">
    <property type="entry name" value="ANKYRIN"/>
</dbReference>
<dbReference type="KEGG" id="rhy:RD110_13965"/>
<dbReference type="InterPro" id="IPR039323">
    <property type="entry name" value="ANKRD_45/46/60"/>
</dbReference>
<gene>
    <name evidence="2" type="ORF">RD110_13965</name>
</gene>
<evidence type="ECO:0000313" key="3">
    <source>
        <dbReference type="Proteomes" id="UP000186609"/>
    </source>
</evidence>
<dbReference type="PANTHER" id="PTHR22677">
    <property type="entry name" value="ANKYRIN REPEAT DOMAIN-CONTAINING PROTEIN 60"/>
    <property type="match status" value="1"/>
</dbReference>
<name>A0A1P8JWP3_9BURK</name>
<dbReference type="AlphaFoldDB" id="A0A1P8JWP3"/>
<keyword evidence="1" id="KW-0040">ANK repeat</keyword>
<dbReference type="Gene3D" id="1.25.40.20">
    <property type="entry name" value="Ankyrin repeat-containing domain"/>
    <property type="match status" value="1"/>
</dbReference>
<dbReference type="RefSeq" id="WP_076200044.1">
    <property type="nucleotide sequence ID" value="NZ_CP019236.1"/>
</dbReference>
<organism evidence="2 3">
    <name type="scientific">Rhodoferax koreensis</name>
    <dbReference type="NCBI Taxonomy" id="1842727"/>
    <lineage>
        <taxon>Bacteria</taxon>
        <taxon>Pseudomonadati</taxon>
        <taxon>Pseudomonadota</taxon>
        <taxon>Betaproteobacteria</taxon>
        <taxon>Burkholderiales</taxon>
        <taxon>Comamonadaceae</taxon>
        <taxon>Rhodoferax</taxon>
    </lineage>
</organism>
<dbReference type="Pfam" id="PF12796">
    <property type="entry name" value="Ank_2"/>
    <property type="match status" value="1"/>
</dbReference>
<feature type="repeat" description="ANK" evidence="1">
    <location>
        <begin position="124"/>
        <end position="156"/>
    </location>
</feature>
<evidence type="ECO:0000313" key="2">
    <source>
        <dbReference type="EMBL" id="APW38165.1"/>
    </source>
</evidence>
<dbReference type="STRING" id="1842727.RD110_13965"/>
<dbReference type="PROSITE" id="PS50088">
    <property type="entry name" value="ANK_REPEAT"/>
    <property type="match status" value="3"/>
</dbReference>
<dbReference type="Proteomes" id="UP000186609">
    <property type="component" value="Chromosome"/>
</dbReference>
<accession>A0A1P8JWP3</accession>
<protein>
    <submittedName>
        <fullName evidence="2">Uncharacterized protein</fullName>
    </submittedName>
</protein>
<dbReference type="InterPro" id="IPR002110">
    <property type="entry name" value="Ankyrin_rpt"/>
</dbReference>
<feature type="repeat" description="ANK" evidence="1">
    <location>
        <begin position="94"/>
        <end position="126"/>
    </location>
</feature>
<dbReference type="PANTHER" id="PTHR22677:SF4">
    <property type="entry name" value="USHER SYNDROME TYPE-1G PROTEIN-LIKE PROTEIN"/>
    <property type="match status" value="1"/>
</dbReference>
<dbReference type="EMBL" id="CP019236">
    <property type="protein sequence ID" value="APW38165.1"/>
    <property type="molecule type" value="Genomic_DNA"/>
</dbReference>
<evidence type="ECO:0000256" key="1">
    <source>
        <dbReference type="PROSITE-ProRule" id="PRU00023"/>
    </source>
</evidence>
<dbReference type="SMART" id="SM00248">
    <property type="entry name" value="ANK"/>
    <property type="match status" value="4"/>
</dbReference>
<feature type="repeat" description="ANK" evidence="1">
    <location>
        <begin position="157"/>
        <end position="189"/>
    </location>
</feature>
<dbReference type="PROSITE" id="PS50297">
    <property type="entry name" value="ANK_REP_REGION"/>
    <property type="match status" value="3"/>
</dbReference>
<dbReference type="Pfam" id="PF13857">
    <property type="entry name" value="Ank_5"/>
    <property type="match status" value="1"/>
</dbReference>
<reference evidence="2 3" key="1">
    <citation type="submission" date="2017-01" db="EMBL/GenBank/DDBJ databases">
        <authorList>
            <person name="Mah S.A."/>
            <person name="Swanson W.J."/>
            <person name="Moy G.W."/>
            <person name="Vacquier V.D."/>
        </authorList>
    </citation>
    <scope>NUCLEOTIDE SEQUENCE [LARGE SCALE GENOMIC DNA]</scope>
    <source>
        <strain evidence="2 3">DCY110</strain>
    </source>
</reference>
<dbReference type="OrthoDB" id="198309at2"/>
<keyword evidence="3" id="KW-1185">Reference proteome</keyword>
<dbReference type="InterPro" id="IPR036770">
    <property type="entry name" value="Ankyrin_rpt-contain_sf"/>
</dbReference>